<sequence>MHRFPAVFLTVFEAKSLRTGSDAPCRSFIKVTVVPDKTNSLTQQTQPVESGSNPQFNETILLNLSKIRHVRRILISVYCQLNDGQESSECWLFGLWCVRYAKQFDCKQFITNRSGMIYALLESVVDCSDELVVVLDSVACALLYVLRSKSDLRYQLVMRLGGSIGWSVILYPDWLAATWPLKLTSPALVLWSVLKRSLSLTSLGTSS</sequence>
<accession>G7YU86</accession>
<organism evidence="2 3">
    <name type="scientific">Clonorchis sinensis</name>
    <name type="common">Chinese liver fluke</name>
    <dbReference type="NCBI Taxonomy" id="79923"/>
    <lineage>
        <taxon>Eukaryota</taxon>
        <taxon>Metazoa</taxon>
        <taxon>Spiralia</taxon>
        <taxon>Lophotrochozoa</taxon>
        <taxon>Platyhelminthes</taxon>
        <taxon>Trematoda</taxon>
        <taxon>Digenea</taxon>
        <taxon>Opisthorchiida</taxon>
        <taxon>Opisthorchiata</taxon>
        <taxon>Opisthorchiidae</taxon>
        <taxon>Clonorchis</taxon>
    </lineage>
</organism>
<gene>
    <name evidence="2" type="ORF">CLF_111039</name>
</gene>
<dbReference type="PROSITE" id="PS50004">
    <property type="entry name" value="C2"/>
    <property type="match status" value="1"/>
</dbReference>
<dbReference type="AlphaFoldDB" id="G7YU86"/>
<evidence type="ECO:0000313" key="3">
    <source>
        <dbReference type="Proteomes" id="UP000008909"/>
    </source>
</evidence>
<dbReference type="Pfam" id="PF00168">
    <property type="entry name" value="C2"/>
    <property type="match status" value="1"/>
</dbReference>
<proteinExistence type="predicted"/>
<evidence type="ECO:0000313" key="2">
    <source>
        <dbReference type="EMBL" id="GAA56516.1"/>
    </source>
</evidence>
<dbReference type="InterPro" id="IPR035892">
    <property type="entry name" value="C2_domain_sf"/>
</dbReference>
<keyword evidence="3" id="KW-1185">Reference proteome</keyword>
<dbReference type="Gene3D" id="2.60.40.150">
    <property type="entry name" value="C2 domain"/>
    <property type="match status" value="1"/>
</dbReference>
<evidence type="ECO:0000259" key="1">
    <source>
        <dbReference type="PROSITE" id="PS50004"/>
    </source>
</evidence>
<dbReference type="Proteomes" id="UP000008909">
    <property type="component" value="Unassembled WGS sequence"/>
</dbReference>
<reference evidence="2" key="1">
    <citation type="journal article" date="2011" name="Genome Biol.">
        <title>The draft genome of the carcinogenic human liver fluke Clonorchis sinensis.</title>
        <authorList>
            <person name="Wang X."/>
            <person name="Chen W."/>
            <person name="Huang Y."/>
            <person name="Sun J."/>
            <person name="Men J."/>
            <person name="Liu H."/>
            <person name="Luo F."/>
            <person name="Guo L."/>
            <person name="Lv X."/>
            <person name="Deng C."/>
            <person name="Zhou C."/>
            <person name="Fan Y."/>
            <person name="Li X."/>
            <person name="Huang L."/>
            <person name="Hu Y."/>
            <person name="Liang C."/>
            <person name="Hu X."/>
            <person name="Xu J."/>
            <person name="Yu X."/>
        </authorList>
    </citation>
    <scope>NUCLEOTIDE SEQUENCE [LARGE SCALE GENOMIC DNA]</scope>
    <source>
        <strain evidence="2">Henan</strain>
    </source>
</reference>
<protein>
    <submittedName>
        <fullName evidence="2">Regulator of G protein signaling 3 rgs3</fullName>
    </submittedName>
</protein>
<dbReference type="EMBL" id="DF144281">
    <property type="protein sequence ID" value="GAA56516.1"/>
    <property type="molecule type" value="Genomic_DNA"/>
</dbReference>
<dbReference type="InterPro" id="IPR000008">
    <property type="entry name" value="C2_dom"/>
</dbReference>
<reference key="2">
    <citation type="submission" date="2011-10" db="EMBL/GenBank/DDBJ databases">
        <title>The genome and transcriptome sequence of Clonorchis sinensis provide insights into the carcinogenic liver fluke.</title>
        <authorList>
            <person name="Wang X."/>
            <person name="Huang Y."/>
            <person name="Chen W."/>
            <person name="Liu H."/>
            <person name="Guo L."/>
            <person name="Chen Y."/>
            <person name="Luo F."/>
            <person name="Zhou W."/>
            <person name="Sun J."/>
            <person name="Mao Q."/>
            <person name="Liang P."/>
            <person name="Zhou C."/>
            <person name="Tian Y."/>
            <person name="Men J."/>
            <person name="Lv X."/>
            <person name="Huang L."/>
            <person name="Zhou J."/>
            <person name="Hu Y."/>
            <person name="Li R."/>
            <person name="Zhang F."/>
            <person name="Lei H."/>
            <person name="Li X."/>
            <person name="Hu X."/>
            <person name="Liang C."/>
            <person name="Xu J."/>
            <person name="Wu Z."/>
            <person name="Yu X."/>
        </authorList>
    </citation>
    <scope>NUCLEOTIDE SEQUENCE</scope>
    <source>
        <strain>Henan</strain>
    </source>
</reference>
<name>G7YU86_CLOSI</name>
<feature type="domain" description="C2" evidence="1">
    <location>
        <begin position="1"/>
        <end position="114"/>
    </location>
</feature>
<dbReference type="SUPFAM" id="SSF49562">
    <property type="entry name" value="C2 domain (Calcium/lipid-binding domain, CaLB)"/>
    <property type="match status" value="1"/>
</dbReference>